<dbReference type="GO" id="GO:0005768">
    <property type="term" value="C:endosome"/>
    <property type="evidence" value="ECO:0007669"/>
    <property type="project" value="UniProtKB-SubCell"/>
</dbReference>
<dbReference type="PROSITE" id="PS51420">
    <property type="entry name" value="RHO"/>
    <property type="match status" value="1"/>
</dbReference>
<dbReference type="Pfam" id="PF00071">
    <property type="entry name" value="Ras"/>
    <property type="match status" value="1"/>
</dbReference>
<dbReference type="GO" id="GO:0006887">
    <property type="term" value="P:exocytosis"/>
    <property type="evidence" value="ECO:0000318"/>
    <property type="project" value="GO_Central"/>
</dbReference>
<dbReference type="GO" id="GO:0005794">
    <property type="term" value="C:Golgi apparatus"/>
    <property type="evidence" value="ECO:0000318"/>
    <property type="project" value="GO_Central"/>
</dbReference>
<evidence type="ECO:0000256" key="14">
    <source>
        <dbReference type="ARBA" id="ARBA00023289"/>
    </source>
</evidence>
<reference evidence="16" key="3">
    <citation type="submission" date="2015-06" db="UniProtKB">
        <authorList>
            <consortium name="EnsemblMetazoa"/>
        </authorList>
    </citation>
    <scope>IDENTIFICATION</scope>
</reference>
<keyword evidence="9" id="KW-0007">Acetylation</keyword>
<dbReference type="FunCoup" id="T1EDI6">
    <property type="interactions" value="73"/>
</dbReference>
<keyword evidence="13" id="KW-0449">Lipoprotein</keyword>
<protein>
    <recommendedName>
        <fullName evidence="4">small monomeric GTPase</fullName>
        <ecNumber evidence="4">3.6.5.2</ecNumber>
    </recommendedName>
</protein>
<proteinExistence type="inferred from homology"/>
<dbReference type="EC" id="3.6.5.2" evidence="4"/>
<dbReference type="GO" id="GO:0045921">
    <property type="term" value="P:positive regulation of exocytosis"/>
    <property type="evidence" value="ECO:0000318"/>
    <property type="project" value="GO_Central"/>
</dbReference>
<gene>
    <name evidence="16" type="primary">20194638</name>
    <name evidence="15" type="ORF">HELRODRAFT_103925</name>
</gene>
<dbReference type="InParanoid" id="T1EDI6"/>
<dbReference type="STRING" id="6412.T1EDI6"/>
<evidence type="ECO:0000256" key="1">
    <source>
        <dbReference type="ARBA" id="ARBA00004177"/>
    </source>
</evidence>
<evidence type="ECO:0000256" key="4">
    <source>
        <dbReference type="ARBA" id="ARBA00011984"/>
    </source>
</evidence>
<evidence type="ECO:0000256" key="12">
    <source>
        <dbReference type="ARBA" id="ARBA00023157"/>
    </source>
</evidence>
<keyword evidence="5" id="KW-0488">Methylation</keyword>
<dbReference type="AlphaFoldDB" id="T1EDI6"/>
<dbReference type="PANTHER" id="PTHR47980">
    <property type="entry name" value="LD44762P"/>
    <property type="match status" value="1"/>
</dbReference>
<dbReference type="InterPro" id="IPR027417">
    <property type="entry name" value="P-loop_NTPase"/>
</dbReference>
<dbReference type="SMART" id="SM00175">
    <property type="entry name" value="RAB"/>
    <property type="match status" value="1"/>
</dbReference>
<evidence type="ECO:0000313" key="16">
    <source>
        <dbReference type="EnsemblMetazoa" id="HelroP103925"/>
    </source>
</evidence>
<evidence type="ECO:0000256" key="7">
    <source>
        <dbReference type="ARBA" id="ARBA00022753"/>
    </source>
</evidence>
<evidence type="ECO:0000313" key="17">
    <source>
        <dbReference type="Proteomes" id="UP000015101"/>
    </source>
</evidence>
<evidence type="ECO:0000256" key="6">
    <source>
        <dbReference type="ARBA" id="ARBA00022741"/>
    </source>
</evidence>
<evidence type="ECO:0000256" key="9">
    <source>
        <dbReference type="ARBA" id="ARBA00022990"/>
    </source>
</evidence>
<dbReference type="GO" id="GO:0005525">
    <property type="term" value="F:GTP binding"/>
    <property type="evidence" value="ECO:0000318"/>
    <property type="project" value="GO_Central"/>
</dbReference>
<dbReference type="CTD" id="20194638"/>
<evidence type="ECO:0000313" key="15">
    <source>
        <dbReference type="EMBL" id="ESN92221.1"/>
    </source>
</evidence>
<evidence type="ECO:0000256" key="11">
    <source>
        <dbReference type="ARBA" id="ARBA00023136"/>
    </source>
</evidence>
<keyword evidence="7" id="KW-0967">Endosome</keyword>
<dbReference type="OrthoDB" id="9989112at2759"/>
<dbReference type="GO" id="GO:0003924">
    <property type="term" value="F:GTPase activity"/>
    <property type="evidence" value="ECO:0000318"/>
    <property type="project" value="GO_Central"/>
</dbReference>
<dbReference type="GO" id="GO:0030141">
    <property type="term" value="C:secretory granule"/>
    <property type="evidence" value="ECO:0000318"/>
    <property type="project" value="GO_Central"/>
</dbReference>
<comment type="similarity">
    <text evidence="3">Belongs to the small GTPase superfamily. Rab family.</text>
</comment>
<dbReference type="GO" id="GO:0003925">
    <property type="term" value="F:G protein activity"/>
    <property type="evidence" value="ECO:0007669"/>
    <property type="project" value="UniProtKB-EC"/>
</dbReference>
<evidence type="ECO:0000256" key="10">
    <source>
        <dbReference type="ARBA" id="ARBA00023134"/>
    </source>
</evidence>
<keyword evidence="10" id="KW-0342">GTP-binding</keyword>
<dbReference type="Gene3D" id="3.40.50.300">
    <property type="entry name" value="P-loop containing nucleotide triphosphate hydrolases"/>
    <property type="match status" value="1"/>
</dbReference>
<dbReference type="SUPFAM" id="SSF52540">
    <property type="entry name" value="P-loop containing nucleoside triphosphate hydrolases"/>
    <property type="match status" value="1"/>
</dbReference>
<comment type="subcellular location">
    <subcellularLocation>
        <location evidence="1">Endosome</location>
    </subcellularLocation>
    <subcellularLocation>
        <location evidence="2">Membrane</location>
        <topology evidence="2">Lipid-anchor</topology>
    </subcellularLocation>
</comment>
<evidence type="ECO:0000256" key="8">
    <source>
        <dbReference type="ARBA" id="ARBA00022801"/>
    </source>
</evidence>
<evidence type="ECO:0000256" key="5">
    <source>
        <dbReference type="ARBA" id="ARBA00022481"/>
    </source>
</evidence>
<dbReference type="NCBIfam" id="TIGR00231">
    <property type="entry name" value="small_GTP"/>
    <property type="match status" value="1"/>
</dbReference>
<reference evidence="15 17" key="2">
    <citation type="journal article" date="2013" name="Nature">
        <title>Insights into bilaterian evolution from three spiralian genomes.</title>
        <authorList>
            <person name="Simakov O."/>
            <person name="Marletaz F."/>
            <person name="Cho S.J."/>
            <person name="Edsinger-Gonzales E."/>
            <person name="Havlak P."/>
            <person name="Hellsten U."/>
            <person name="Kuo D.H."/>
            <person name="Larsson T."/>
            <person name="Lv J."/>
            <person name="Arendt D."/>
            <person name="Savage R."/>
            <person name="Osoegawa K."/>
            <person name="de Jong P."/>
            <person name="Grimwood J."/>
            <person name="Chapman J.A."/>
            <person name="Shapiro H."/>
            <person name="Aerts A."/>
            <person name="Otillar R.P."/>
            <person name="Terry A.Y."/>
            <person name="Boore J.L."/>
            <person name="Grigoriev I.V."/>
            <person name="Lindberg D.R."/>
            <person name="Seaver E.C."/>
            <person name="Weisblat D.A."/>
            <person name="Putnam N.H."/>
            <person name="Rokhsar D.S."/>
        </authorList>
    </citation>
    <scope>NUCLEOTIDE SEQUENCE</scope>
</reference>
<evidence type="ECO:0000256" key="3">
    <source>
        <dbReference type="ARBA" id="ARBA00006270"/>
    </source>
</evidence>
<dbReference type="Proteomes" id="UP000015101">
    <property type="component" value="Unassembled WGS sequence"/>
</dbReference>
<keyword evidence="6" id="KW-0547">Nucleotide-binding</keyword>
<keyword evidence="8" id="KW-0378">Hydrolase</keyword>
<dbReference type="InterPro" id="IPR001806">
    <property type="entry name" value="Small_GTPase"/>
</dbReference>
<dbReference type="EMBL" id="KB097661">
    <property type="protein sequence ID" value="ESN92221.1"/>
    <property type="molecule type" value="Genomic_DNA"/>
</dbReference>
<dbReference type="eggNOG" id="KOG0081">
    <property type="taxonomic scope" value="Eukaryota"/>
</dbReference>
<dbReference type="InterPro" id="IPR005225">
    <property type="entry name" value="Small_GTP-bd"/>
</dbReference>
<keyword evidence="11" id="KW-0472">Membrane</keyword>
<dbReference type="PROSITE" id="PS51421">
    <property type="entry name" value="RAS"/>
    <property type="match status" value="1"/>
</dbReference>
<dbReference type="EMBL" id="AMQM01007759">
    <property type="status" value="NOT_ANNOTATED_CDS"/>
    <property type="molecule type" value="Genomic_DNA"/>
</dbReference>
<name>T1EDI6_HELRO</name>
<dbReference type="GO" id="GO:0070382">
    <property type="term" value="C:exocytic vesicle"/>
    <property type="evidence" value="ECO:0000318"/>
    <property type="project" value="GO_Central"/>
</dbReference>
<organism evidence="16 17">
    <name type="scientific">Helobdella robusta</name>
    <name type="common">Californian leech</name>
    <dbReference type="NCBI Taxonomy" id="6412"/>
    <lineage>
        <taxon>Eukaryota</taxon>
        <taxon>Metazoa</taxon>
        <taxon>Spiralia</taxon>
        <taxon>Lophotrochozoa</taxon>
        <taxon>Annelida</taxon>
        <taxon>Clitellata</taxon>
        <taxon>Hirudinea</taxon>
        <taxon>Rhynchobdellida</taxon>
        <taxon>Glossiphoniidae</taxon>
        <taxon>Helobdella</taxon>
    </lineage>
</organism>
<dbReference type="EnsemblMetazoa" id="HelroT103925">
    <property type="protein sequence ID" value="HelroP103925"/>
    <property type="gene ID" value="HelroG103925"/>
</dbReference>
<dbReference type="SMART" id="SM00173">
    <property type="entry name" value="RAS"/>
    <property type="match status" value="1"/>
</dbReference>
<keyword evidence="14" id="KW-0636">Prenylation</keyword>
<dbReference type="InterPro" id="IPR050305">
    <property type="entry name" value="Small_GTPase_Rab"/>
</dbReference>
<dbReference type="PROSITE" id="PS51419">
    <property type="entry name" value="RAB"/>
    <property type="match status" value="1"/>
</dbReference>
<dbReference type="HOGENOM" id="CLU_041217_10_1_1"/>
<evidence type="ECO:0000256" key="2">
    <source>
        <dbReference type="ARBA" id="ARBA00004635"/>
    </source>
</evidence>
<accession>T1EDI6</accession>
<sequence length="221" mass="24768">MTSANTNIAEYDYLIKFLALGDSGVGKTSILYQYTDGQFTGKFTSTVGIDFREKRIIHKTSMPDGSPGRSQRVHLQLWDTAGQERYRSLTTAFFRDAMGFLLVFDITNEQSFVNLRNWITQLQTHAYCESPDIVLCANKVDLENQKVKDEEIKKFAETFNMPYFMTSAATGQNISKAIECLLQKVMVRIEVAVDKQHVAQQAKGQVHLNASAGDEKGGCAC</sequence>
<dbReference type="OMA" id="MHAYTED"/>
<dbReference type="GO" id="GO:0016324">
    <property type="term" value="C:apical plasma membrane"/>
    <property type="evidence" value="ECO:0000318"/>
    <property type="project" value="GO_Central"/>
</dbReference>
<keyword evidence="12" id="KW-1015">Disulfide bond</keyword>
<dbReference type="SMART" id="SM00176">
    <property type="entry name" value="RAN"/>
    <property type="match status" value="1"/>
</dbReference>
<dbReference type="KEGG" id="hro:HELRODRAFT_103925"/>
<dbReference type="RefSeq" id="XP_009029721.1">
    <property type="nucleotide sequence ID" value="XM_009031473.1"/>
</dbReference>
<dbReference type="FunFam" id="3.40.50.300:FF:000402">
    <property type="entry name" value="Ras-related protein Rab-27A"/>
    <property type="match status" value="1"/>
</dbReference>
<dbReference type="GeneID" id="20194638"/>
<dbReference type="SMART" id="SM00174">
    <property type="entry name" value="RHO"/>
    <property type="match status" value="1"/>
</dbReference>
<keyword evidence="17" id="KW-1185">Reference proteome</keyword>
<reference evidence="17" key="1">
    <citation type="submission" date="2012-12" db="EMBL/GenBank/DDBJ databases">
        <authorList>
            <person name="Hellsten U."/>
            <person name="Grimwood J."/>
            <person name="Chapman J.A."/>
            <person name="Shapiro H."/>
            <person name="Aerts A."/>
            <person name="Otillar R.P."/>
            <person name="Terry A.Y."/>
            <person name="Boore J.L."/>
            <person name="Simakov O."/>
            <person name="Marletaz F."/>
            <person name="Cho S.-J."/>
            <person name="Edsinger-Gonzales E."/>
            <person name="Havlak P."/>
            <person name="Kuo D.-H."/>
            <person name="Larsson T."/>
            <person name="Lv J."/>
            <person name="Arendt D."/>
            <person name="Savage R."/>
            <person name="Osoegawa K."/>
            <person name="de Jong P."/>
            <person name="Lindberg D.R."/>
            <person name="Seaver E.C."/>
            <person name="Weisblat D.A."/>
            <person name="Putnam N.H."/>
            <person name="Grigoriev I.V."/>
            <person name="Rokhsar D.S."/>
        </authorList>
    </citation>
    <scope>NUCLEOTIDE SEQUENCE</scope>
</reference>
<evidence type="ECO:0000256" key="13">
    <source>
        <dbReference type="ARBA" id="ARBA00023288"/>
    </source>
</evidence>
<dbReference type="PRINTS" id="PR00449">
    <property type="entry name" value="RASTRNSFRMNG"/>
</dbReference>